<evidence type="ECO:0000313" key="10">
    <source>
        <dbReference type="Proteomes" id="UP000540989"/>
    </source>
</evidence>
<dbReference type="Gene3D" id="1.10.1740.10">
    <property type="match status" value="1"/>
</dbReference>
<dbReference type="Pfam" id="PF04542">
    <property type="entry name" value="Sigma70_r2"/>
    <property type="match status" value="1"/>
</dbReference>
<dbReference type="InterPro" id="IPR013249">
    <property type="entry name" value="RNA_pol_sigma70_r4_t2"/>
</dbReference>
<dbReference type="InterPro" id="IPR013324">
    <property type="entry name" value="RNA_pol_sigma_r3/r4-like"/>
</dbReference>
<dbReference type="NCBIfam" id="TIGR02937">
    <property type="entry name" value="sigma70-ECF"/>
    <property type="match status" value="1"/>
</dbReference>
<dbReference type="InterPro" id="IPR007627">
    <property type="entry name" value="RNA_pol_sigma70_r2"/>
</dbReference>
<evidence type="ECO:0000256" key="1">
    <source>
        <dbReference type="ARBA" id="ARBA00010641"/>
    </source>
</evidence>
<dbReference type="InterPro" id="IPR039425">
    <property type="entry name" value="RNA_pol_sigma-70-like"/>
</dbReference>
<feature type="domain" description="RNA polymerase sigma-70 region 2" evidence="7">
    <location>
        <begin position="22"/>
        <end position="89"/>
    </location>
</feature>
<evidence type="ECO:0000256" key="5">
    <source>
        <dbReference type="ARBA" id="ARBA00023125"/>
    </source>
</evidence>
<dbReference type="GO" id="GO:0006352">
    <property type="term" value="P:DNA-templated transcription initiation"/>
    <property type="evidence" value="ECO:0007669"/>
    <property type="project" value="InterPro"/>
</dbReference>
<dbReference type="InterPro" id="IPR014284">
    <property type="entry name" value="RNA_pol_sigma-70_dom"/>
</dbReference>
<dbReference type="GO" id="GO:0003677">
    <property type="term" value="F:DNA binding"/>
    <property type="evidence" value="ECO:0007669"/>
    <property type="project" value="UniProtKB-KW"/>
</dbReference>
<keyword evidence="10" id="KW-1185">Reference proteome</keyword>
<comment type="caution">
    <text evidence="9">The sequence shown here is derived from an EMBL/GenBank/DDBJ whole genome shotgun (WGS) entry which is preliminary data.</text>
</comment>
<dbReference type="InterPro" id="IPR032710">
    <property type="entry name" value="NTF2-like_dom_sf"/>
</dbReference>
<evidence type="ECO:0000256" key="4">
    <source>
        <dbReference type="ARBA" id="ARBA00023082"/>
    </source>
</evidence>
<dbReference type="PANTHER" id="PTHR43133:SF8">
    <property type="entry name" value="RNA POLYMERASE SIGMA FACTOR HI_1459-RELATED"/>
    <property type="match status" value="1"/>
</dbReference>
<sequence>MNQLQQEAAMESDGTATEFEALVLAIRPQLHRYCARMTGSVIDGEDVVQETLTKAFAALKQNVPIPNLRAWLFRIAHNASIDYTRNYARRFSDPLEDYPELSSPTSELDARVAAEAGLRLFVGLPPAQRAAVILKDVLGYTVEEIAEILGKSVAMVKGVLHRGRAALRLAIEDPARETARMDGLQAARLEEYVRHFNAREFDSLRDMLARDVTLDVVGVTKTNGAVDTGQYFGRYSNIYDWSARTGVVDGRPAVMIFSAKAGHPELEPVPRYFVVVEWEKSKIARIKDFRYVPYIMASCDWR</sequence>
<reference evidence="9 10" key="1">
    <citation type="submission" date="2020-08" db="EMBL/GenBank/DDBJ databases">
        <title>Genomic Encyclopedia of Type Strains, Phase IV (KMG-V): Genome sequencing to study the core and pangenomes of soil and plant-associated prokaryotes.</title>
        <authorList>
            <person name="Whitman W."/>
        </authorList>
    </citation>
    <scope>NUCLEOTIDE SEQUENCE [LARGE SCALE GENOMIC DNA]</scope>
    <source>
        <strain evidence="9 10">M8UP14</strain>
    </source>
</reference>
<protein>
    <submittedName>
        <fullName evidence="9">RNA polymerase sigma-70 factor (ECF subfamily)</fullName>
    </submittedName>
</protein>
<gene>
    <name evidence="9" type="ORF">HDF16_004898</name>
</gene>
<dbReference type="PANTHER" id="PTHR43133">
    <property type="entry name" value="RNA POLYMERASE ECF-TYPE SIGMA FACTO"/>
    <property type="match status" value="1"/>
</dbReference>
<dbReference type="GO" id="GO:0016987">
    <property type="term" value="F:sigma factor activity"/>
    <property type="evidence" value="ECO:0007669"/>
    <property type="project" value="UniProtKB-KW"/>
</dbReference>
<evidence type="ECO:0000256" key="3">
    <source>
        <dbReference type="ARBA" id="ARBA00023015"/>
    </source>
</evidence>
<dbReference type="SUPFAM" id="SSF88659">
    <property type="entry name" value="Sigma3 and sigma4 domains of RNA polymerase sigma factors"/>
    <property type="match status" value="1"/>
</dbReference>
<dbReference type="Proteomes" id="UP000540989">
    <property type="component" value="Unassembled WGS sequence"/>
</dbReference>
<evidence type="ECO:0000256" key="2">
    <source>
        <dbReference type="ARBA" id="ARBA00011344"/>
    </source>
</evidence>
<keyword evidence="3" id="KW-0805">Transcription regulation</keyword>
<dbReference type="SUPFAM" id="SSF88946">
    <property type="entry name" value="Sigma2 domain of RNA polymerase sigma factors"/>
    <property type="match status" value="1"/>
</dbReference>
<dbReference type="InterPro" id="IPR036388">
    <property type="entry name" value="WH-like_DNA-bd_sf"/>
</dbReference>
<dbReference type="Gene3D" id="3.10.450.50">
    <property type="match status" value="1"/>
</dbReference>
<evidence type="ECO:0000259" key="7">
    <source>
        <dbReference type="Pfam" id="PF04542"/>
    </source>
</evidence>
<comment type="subunit">
    <text evidence="2">Interacts transiently with the RNA polymerase catalytic core formed by RpoA, RpoB, RpoC and RpoZ (2 alpha, 1 beta, 1 beta' and 1 omega subunit) to form the RNA polymerase holoenzyme that can initiate transcription.</text>
</comment>
<evidence type="ECO:0000313" key="9">
    <source>
        <dbReference type="EMBL" id="MBB5060162.1"/>
    </source>
</evidence>
<dbReference type="SUPFAM" id="SSF54427">
    <property type="entry name" value="NTF2-like"/>
    <property type="match status" value="1"/>
</dbReference>
<dbReference type="EMBL" id="JACHIP010000010">
    <property type="protein sequence ID" value="MBB5060162.1"/>
    <property type="molecule type" value="Genomic_DNA"/>
</dbReference>
<organism evidence="9 10">
    <name type="scientific">Granulicella aggregans</name>
    <dbReference type="NCBI Taxonomy" id="474949"/>
    <lineage>
        <taxon>Bacteria</taxon>
        <taxon>Pseudomonadati</taxon>
        <taxon>Acidobacteriota</taxon>
        <taxon>Terriglobia</taxon>
        <taxon>Terriglobales</taxon>
        <taxon>Acidobacteriaceae</taxon>
        <taxon>Granulicella</taxon>
    </lineage>
</organism>
<evidence type="ECO:0000256" key="6">
    <source>
        <dbReference type="ARBA" id="ARBA00023163"/>
    </source>
</evidence>
<comment type="similarity">
    <text evidence="1">Belongs to the sigma-70 factor family. ECF subfamily.</text>
</comment>
<dbReference type="Pfam" id="PF08281">
    <property type="entry name" value="Sigma70_r4_2"/>
    <property type="match status" value="1"/>
</dbReference>
<dbReference type="Gene3D" id="1.10.10.10">
    <property type="entry name" value="Winged helix-like DNA-binding domain superfamily/Winged helix DNA-binding domain"/>
    <property type="match status" value="1"/>
</dbReference>
<accession>A0A7W7ZHX0</accession>
<keyword evidence="4" id="KW-0731">Sigma factor</keyword>
<name>A0A7W7ZHX0_9BACT</name>
<evidence type="ECO:0000259" key="8">
    <source>
        <dbReference type="Pfam" id="PF08281"/>
    </source>
</evidence>
<dbReference type="AlphaFoldDB" id="A0A7W7ZHX0"/>
<keyword evidence="6" id="KW-0804">Transcription</keyword>
<feature type="domain" description="RNA polymerase sigma factor 70 region 4 type 2" evidence="8">
    <location>
        <begin position="123"/>
        <end position="167"/>
    </location>
</feature>
<keyword evidence="5" id="KW-0238">DNA-binding</keyword>
<proteinExistence type="inferred from homology"/>
<dbReference type="CDD" id="cd06171">
    <property type="entry name" value="Sigma70_r4"/>
    <property type="match status" value="1"/>
</dbReference>
<dbReference type="RefSeq" id="WP_184222288.1">
    <property type="nucleotide sequence ID" value="NZ_JACHIP010000010.1"/>
</dbReference>
<dbReference type="InterPro" id="IPR013325">
    <property type="entry name" value="RNA_pol_sigma_r2"/>
</dbReference>